<name>W4KNT9_HETIT</name>
<dbReference type="Proteomes" id="UP000030671">
    <property type="component" value="Unassembled WGS sequence"/>
</dbReference>
<dbReference type="RefSeq" id="XP_009540711.1">
    <property type="nucleotide sequence ID" value="XM_009542416.1"/>
</dbReference>
<feature type="transmembrane region" description="Helical" evidence="1">
    <location>
        <begin position="66"/>
        <end position="90"/>
    </location>
</feature>
<keyword evidence="1" id="KW-0812">Transmembrane</keyword>
<reference evidence="2 3" key="1">
    <citation type="journal article" date="2012" name="New Phytol.">
        <title>Insight into trade-off between wood decay and parasitism from the genome of a fungal forest pathogen.</title>
        <authorList>
            <person name="Olson A."/>
            <person name="Aerts A."/>
            <person name="Asiegbu F."/>
            <person name="Belbahri L."/>
            <person name="Bouzid O."/>
            <person name="Broberg A."/>
            <person name="Canback B."/>
            <person name="Coutinho P.M."/>
            <person name="Cullen D."/>
            <person name="Dalman K."/>
            <person name="Deflorio G."/>
            <person name="van Diepen L.T."/>
            <person name="Dunand C."/>
            <person name="Duplessis S."/>
            <person name="Durling M."/>
            <person name="Gonthier P."/>
            <person name="Grimwood J."/>
            <person name="Fossdal C.G."/>
            <person name="Hansson D."/>
            <person name="Henrissat B."/>
            <person name="Hietala A."/>
            <person name="Himmelstrand K."/>
            <person name="Hoffmeister D."/>
            <person name="Hogberg N."/>
            <person name="James T.Y."/>
            <person name="Karlsson M."/>
            <person name="Kohler A."/>
            <person name="Kues U."/>
            <person name="Lee Y.H."/>
            <person name="Lin Y.C."/>
            <person name="Lind M."/>
            <person name="Lindquist E."/>
            <person name="Lombard V."/>
            <person name="Lucas S."/>
            <person name="Lunden K."/>
            <person name="Morin E."/>
            <person name="Murat C."/>
            <person name="Park J."/>
            <person name="Raffaello T."/>
            <person name="Rouze P."/>
            <person name="Salamov A."/>
            <person name="Schmutz J."/>
            <person name="Solheim H."/>
            <person name="Stahlberg J."/>
            <person name="Velez H."/>
            <person name="de Vries R.P."/>
            <person name="Wiebenga A."/>
            <person name="Woodward S."/>
            <person name="Yakovlev I."/>
            <person name="Garbelotto M."/>
            <person name="Martin F."/>
            <person name="Grigoriev I.V."/>
            <person name="Stenlid J."/>
        </authorList>
    </citation>
    <scope>NUCLEOTIDE SEQUENCE [LARGE SCALE GENOMIC DNA]</scope>
    <source>
        <strain evidence="2 3">TC 32-1</strain>
    </source>
</reference>
<dbReference type="InParanoid" id="W4KNT9"/>
<keyword evidence="3" id="KW-1185">Reference proteome</keyword>
<dbReference type="AlphaFoldDB" id="W4KNT9"/>
<evidence type="ECO:0000256" key="1">
    <source>
        <dbReference type="SAM" id="Phobius"/>
    </source>
</evidence>
<evidence type="ECO:0000313" key="2">
    <source>
        <dbReference type="EMBL" id="ETW86716.1"/>
    </source>
</evidence>
<keyword evidence="1" id="KW-1133">Transmembrane helix</keyword>
<organism evidence="2 3">
    <name type="scientific">Heterobasidion irregulare (strain TC 32-1)</name>
    <dbReference type="NCBI Taxonomy" id="747525"/>
    <lineage>
        <taxon>Eukaryota</taxon>
        <taxon>Fungi</taxon>
        <taxon>Dikarya</taxon>
        <taxon>Basidiomycota</taxon>
        <taxon>Agaricomycotina</taxon>
        <taxon>Agaricomycetes</taxon>
        <taxon>Russulales</taxon>
        <taxon>Bondarzewiaceae</taxon>
        <taxon>Heterobasidion</taxon>
        <taxon>Heterobasidion annosum species complex</taxon>
    </lineage>
</organism>
<keyword evidence="1" id="KW-0472">Membrane</keyword>
<evidence type="ECO:0008006" key="4">
    <source>
        <dbReference type="Google" id="ProtNLM"/>
    </source>
</evidence>
<gene>
    <name evidence="2" type="ORF">HETIRDRAFT_413101</name>
</gene>
<accession>W4KNT9</accession>
<dbReference type="EMBL" id="KI925454">
    <property type="protein sequence ID" value="ETW86716.1"/>
    <property type="molecule type" value="Genomic_DNA"/>
</dbReference>
<dbReference type="OrthoDB" id="3346544at2759"/>
<dbReference type="HOGENOM" id="CLU_1695698_0_0_1"/>
<proteinExistence type="predicted"/>
<dbReference type="GeneID" id="20673090"/>
<evidence type="ECO:0000313" key="3">
    <source>
        <dbReference type="Proteomes" id="UP000030671"/>
    </source>
</evidence>
<dbReference type="KEGG" id="hir:HETIRDRAFT_413101"/>
<protein>
    <recommendedName>
        <fullName evidence="4">DUF4220 domain-containing protein</fullName>
    </recommendedName>
</protein>
<feature type="transmembrane region" description="Helical" evidence="1">
    <location>
        <begin position="41"/>
        <end position="59"/>
    </location>
</feature>
<sequence length="155" mass="17351">MWSLATAHIAIDLHRGLLVFVNGDVGYFDDFSQPLSYARNTIYFVQALLGDAVLVWRCYVLCNRRVVIVALPLLSMLGCLFIAFGSGVIWSRYGNMTEAGIARTRTWSTAYFFLTIGANSYCTNPDLSSKVQLPICVHTALNNPSMGYGRYFLWS</sequence>